<organism evidence="3 4">
    <name type="scientific">Tremella mesenterica</name>
    <name type="common">Jelly fungus</name>
    <dbReference type="NCBI Taxonomy" id="5217"/>
    <lineage>
        <taxon>Eukaryota</taxon>
        <taxon>Fungi</taxon>
        <taxon>Dikarya</taxon>
        <taxon>Basidiomycota</taxon>
        <taxon>Agaricomycotina</taxon>
        <taxon>Tremellomycetes</taxon>
        <taxon>Tremellales</taxon>
        <taxon>Tremellaceae</taxon>
        <taxon>Tremella</taxon>
    </lineage>
</organism>
<dbReference type="SUPFAM" id="SSF52317">
    <property type="entry name" value="Class I glutamine amidotransferase-like"/>
    <property type="match status" value="1"/>
</dbReference>
<sequence length="329" mass="34905">MAQQIPNMLVFTATAGYRHDSIDTAKQVLGEQGGNYNVSFSFSEDASLFTDDGLRVYDGIMFALNSDEILNTDQQAALARWIQSGGVIVAVHSGCACLYNDSAFNQSVGALFDYHPMIQSATFTRLNTTHPATSSLPDRWTYDEEVYYFRSDPRSNGAVVLLSVDESSYNDDGSSSGSYPSQGDPHPIAWYIESPLSAQPLLSGAAKAGRSFTTSLGHLNSTWQNQTFIDHLMGGVTWALEGASTLAYGVGIIGNGSESSSLASPTSSSPSSTSNSIGSSSKVASSTSNSAPSSSGSTTSWGEQTYILNRQSLGLTLVVGVLIGIWTFL</sequence>
<protein>
    <recommendedName>
        <fullName evidence="2">ThuA-like domain-containing protein</fullName>
    </recommendedName>
</protein>
<dbReference type="PANTHER" id="PTHR40469:SF2">
    <property type="entry name" value="GALACTOSE-BINDING DOMAIN-LIKE SUPERFAMILY PROTEIN"/>
    <property type="match status" value="1"/>
</dbReference>
<evidence type="ECO:0000313" key="3">
    <source>
        <dbReference type="EMBL" id="RXK40517.1"/>
    </source>
</evidence>
<keyword evidence="4" id="KW-1185">Reference proteome</keyword>
<proteinExistence type="predicted"/>
<dbReference type="PANTHER" id="PTHR40469">
    <property type="entry name" value="SECRETED GLYCOSYL HYDROLASE"/>
    <property type="match status" value="1"/>
</dbReference>
<dbReference type="InParanoid" id="A0A4V1M4I8"/>
<dbReference type="Gene3D" id="3.40.50.880">
    <property type="match status" value="1"/>
</dbReference>
<reference evidence="3 4" key="1">
    <citation type="submission" date="2016-06" db="EMBL/GenBank/DDBJ databases">
        <title>Evolution of pathogenesis and genome organization in the Tremellales.</title>
        <authorList>
            <person name="Cuomo C."/>
            <person name="Litvintseva A."/>
            <person name="Heitman J."/>
            <person name="Chen Y."/>
            <person name="Sun S."/>
            <person name="Springer D."/>
            <person name="Dromer F."/>
            <person name="Young S."/>
            <person name="Zeng Q."/>
            <person name="Chapman S."/>
            <person name="Gujja S."/>
            <person name="Saif S."/>
            <person name="Birren B."/>
        </authorList>
    </citation>
    <scope>NUCLEOTIDE SEQUENCE [LARGE SCALE GENOMIC DNA]</scope>
    <source>
        <strain evidence="3 4">ATCC 28783</strain>
    </source>
</reference>
<dbReference type="EMBL" id="SDIL01000017">
    <property type="protein sequence ID" value="RXK40517.1"/>
    <property type="molecule type" value="Genomic_DNA"/>
</dbReference>
<dbReference type="VEuPathDB" id="FungiDB:TREMEDRAFT_36411"/>
<dbReference type="OrthoDB" id="3482285at2759"/>
<name>A0A4V1M4I8_TREME</name>
<dbReference type="InterPro" id="IPR029062">
    <property type="entry name" value="Class_I_gatase-like"/>
</dbReference>
<evidence type="ECO:0000259" key="2">
    <source>
        <dbReference type="Pfam" id="PF06283"/>
    </source>
</evidence>
<gene>
    <name evidence="3" type="ORF">M231_02169</name>
</gene>
<dbReference type="InterPro" id="IPR029010">
    <property type="entry name" value="ThuA-like"/>
</dbReference>
<evidence type="ECO:0000313" key="4">
    <source>
        <dbReference type="Proteomes" id="UP000289152"/>
    </source>
</evidence>
<dbReference type="AlphaFoldDB" id="A0A4V1M4I8"/>
<feature type="region of interest" description="Disordered" evidence="1">
    <location>
        <begin position="259"/>
        <end position="300"/>
    </location>
</feature>
<comment type="caution">
    <text evidence="3">The sequence shown here is derived from an EMBL/GenBank/DDBJ whole genome shotgun (WGS) entry which is preliminary data.</text>
</comment>
<dbReference type="Proteomes" id="UP000289152">
    <property type="component" value="Unassembled WGS sequence"/>
</dbReference>
<evidence type="ECO:0000256" key="1">
    <source>
        <dbReference type="SAM" id="MobiDB-lite"/>
    </source>
</evidence>
<dbReference type="Pfam" id="PF06283">
    <property type="entry name" value="ThuA"/>
    <property type="match status" value="1"/>
</dbReference>
<accession>A0A4V1M4I8</accession>
<feature type="domain" description="ThuA-like" evidence="2">
    <location>
        <begin position="8"/>
        <end position="239"/>
    </location>
</feature>